<dbReference type="PANTHER" id="PTHR35770">
    <property type="entry name" value="U2 SMALL NUCLEAR RIBONUCLEOPROTEIN AUXILIARY FACTOR-LIKE PROTEIN"/>
    <property type="match status" value="1"/>
</dbReference>
<comment type="caution">
    <text evidence="1">The sequence shown here is derived from an EMBL/GenBank/DDBJ whole genome shotgun (WGS) entry which is preliminary data.</text>
</comment>
<dbReference type="Proteomes" id="UP000289340">
    <property type="component" value="Chromosome 8"/>
</dbReference>
<dbReference type="EMBL" id="QZWG01000008">
    <property type="protein sequence ID" value="RZB94471.1"/>
    <property type="molecule type" value="Genomic_DNA"/>
</dbReference>
<reference evidence="1 2" key="1">
    <citation type="submission" date="2018-09" db="EMBL/GenBank/DDBJ databases">
        <title>A high-quality reference genome of wild soybean provides a powerful tool to mine soybean genomes.</title>
        <authorList>
            <person name="Xie M."/>
            <person name="Chung C.Y.L."/>
            <person name="Li M.-W."/>
            <person name="Wong F.-L."/>
            <person name="Chan T.-F."/>
            <person name="Lam H.-M."/>
        </authorList>
    </citation>
    <scope>NUCLEOTIDE SEQUENCE [LARGE SCALE GENOMIC DNA]</scope>
    <source>
        <strain evidence="2">cv. W05</strain>
        <tissue evidence="1">Hypocotyl of etiolated seedlings</tissue>
    </source>
</reference>
<accession>A0A445J7Y1</accession>
<evidence type="ECO:0000313" key="2">
    <source>
        <dbReference type="Proteomes" id="UP000289340"/>
    </source>
</evidence>
<dbReference type="AlphaFoldDB" id="A0A445J7Y1"/>
<dbReference type="PANTHER" id="PTHR35770:SF1">
    <property type="entry name" value="U2 SMALL NUCLEAR RIBONUCLEOPROTEIN AUXILIARY FACTOR-LIKE PROTEIN"/>
    <property type="match status" value="1"/>
</dbReference>
<keyword evidence="2" id="KW-1185">Reference proteome</keyword>
<organism evidence="1 2">
    <name type="scientific">Glycine soja</name>
    <name type="common">Wild soybean</name>
    <dbReference type="NCBI Taxonomy" id="3848"/>
    <lineage>
        <taxon>Eukaryota</taxon>
        <taxon>Viridiplantae</taxon>
        <taxon>Streptophyta</taxon>
        <taxon>Embryophyta</taxon>
        <taxon>Tracheophyta</taxon>
        <taxon>Spermatophyta</taxon>
        <taxon>Magnoliopsida</taxon>
        <taxon>eudicotyledons</taxon>
        <taxon>Gunneridae</taxon>
        <taxon>Pentapetalae</taxon>
        <taxon>rosids</taxon>
        <taxon>fabids</taxon>
        <taxon>Fabales</taxon>
        <taxon>Fabaceae</taxon>
        <taxon>Papilionoideae</taxon>
        <taxon>50 kb inversion clade</taxon>
        <taxon>NPAAA clade</taxon>
        <taxon>indigoferoid/millettioid clade</taxon>
        <taxon>Phaseoleae</taxon>
        <taxon>Glycine</taxon>
        <taxon>Glycine subgen. Soja</taxon>
    </lineage>
</organism>
<protein>
    <submittedName>
        <fullName evidence="1">Uncharacterized protein</fullName>
    </submittedName>
</protein>
<name>A0A445J7Y1_GLYSO</name>
<sequence length="221" mass="24801">MAFEDFDPIFSKPKVEVEWASQSSRPFFFHAYSPDSSHLRDIVRIGGSWSEFAGYFVTSLKSQDLKLLLELDSSSYGVVSHAKLVAQKSKGMPLITIPLIKLVDSAAAMEVKSNFCSSLSEAFEIKSMECSLEKVVSYNISLKEMKPYNWNSDKSFKISNSENGVSTDGLQNSPDKQAAWDTGATKVKNRKVPAHRRQYTSLTLFFHRTKVRGALLHDSDE</sequence>
<evidence type="ECO:0000313" key="1">
    <source>
        <dbReference type="EMBL" id="RZB94471.1"/>
    </source>
</evidence>
<gene>
    <name evidence="1" type="ORF">D0Y65_019175</name>
</gene>
<proteinExistence type="predicted"/>